<dbReference type="GO" id="GO:0000070">
    <property type="term" value="P:mitotic sister chromatid segregation"/>
    <property type="evidence" value="ECO:0007669"/>
    <property type="project" value="TreeGrafter"/>
</dbReference>
<dbReference type="SUPFAM" id="SSF50998">
    <property type="entry name" value="Quinoprotein alcohol dehydrogenase-like"/>
    <property type="match status" value="1"/>
</dbReference>
<dbReference type="InterPro" id="IPR055405">
    <property type="entry name" value="ARM_KNTC1_3rd"/>
</dbReference>
<dbReference type="GO" id="GO:0005737">
    <property type="term" value="C:cytoplasm"/>
    <property type="evidence" value="ECO:0007669"/>
    <property type="project" value="TreeGrafter"/>
</dbReference>
<feature type="region of interest" description="Disordered" evidence="1">
    <location>
        <begin position="1772"/>
        <end position="1797"/>
    </location>
</feature>
<dbReference type="GO" id="GO:1990423">
    <property type="term" value="C:RZZ complex"/>
    <property type="evidence" value="ECO:0007669"/>
    <property type="project" value="TreeGrafter"/>
</dbReference>
<evidence type="ECO:0000313" key="3">
    <source>
        <dbReference type="EMBL" id="KAG5192662.1"/>
    </source>
</evidence>
<dbReference type="GO" id="GO:0031267">
    <property type="term" value="F:small GTPase binding"/>
    <property type="evidence" value="ECO:0007669"/>
    <property type="project" value="TreeGrafter"/>
</dbReference>
<keyword evidence="4" id="KW-1185">Reference proteome</keyword>
<dbReference type="OrthoDB" id="78320at2759"/>
<dbReference type="PANTHER" id="PTHR15688">
    <property type="entry name" value="KINETOCHORE-ASSOCIATED PROTEIN 1"/>
    <property type="match status" value="1"/>
</dbReference>
<dbReference type="EMBL" id="JAFCMP010000003">
    <property type="protein sequence ID" value="KAG5192662.1"/>
    <property type="molecule type" value="Genomic_DNA"/>
</dbReference>
<dbReference type="InterPro" id="IPR052802">
    <property type="entry name" value="KNTC1"/>
</dbReference>
<feature type="domain" description="KNTC1 third ARM-repeats" evidence="2">
    <location>
        <begin position="1584"/>
        <end position="1693"/>
    </location>
</feature>
<proteinExistence type="predicted"/>
<evidence type="ECO:0000259" key="2">
    <source>
        <dbReference type="Pfam" id="PF24515"/>
    </source>
</evidence>
<feature type="region of interest" description="Disordered" evidence="1">
    <location>
        <begin position="1"/>
        <end position="33"/>
    </location>
</feature>
<evidence type="ECO:0000313" key="4">
    <source>
        <dbReference type="Proteomes" id="UP000664859"/>
    </source>
</evidence>
<feature type="region of interest" description="Disordered" evidence="1">
    <location>
        <begin position="1276"/>
        <end position="1300"/>
    </location>
</feature>
<name>A0A835ZDW9_9STRA</name>
<dbReference type="GO" id="GO:0005828">
    <property type="term" value="C:kinetochore microtubule"/>
    <property type="evidence" value="ECO:0007669"/>
    <property type="project" value="TreeGrafter"/>
</dbReference>
<dbReference type="Pfam" id="PF24515">
    <property type="entry name" value="ARM_KNTC1_3rd"/>
    <property type="match status" value="2"/>
</dbReference>
<comment type="caution">
    <text evidence="3">The sequence shown here is derived from an EMBL/GenBank/DDBJ whole genome shotgun (WGS) entry which is preliminary data.</text>
</comment>
<protein>
    <recommendedName>
        <fullName evidence="2">KNTC1 third ARM-repeats domain-containing protein</fullName>
    </recommendedName>
</protein>
<evidence type="ECO:0000256" key="1">
    <source>
        <dbReference type="SAM" id="MobiDB-lite"/>
    </source>
</evidence>
<dbReference type="GO" id="GO:1903394">
    <property type="term" value="P:protein localization to kinetochore involved in kinetochore assembly"/>
    <property type="evidence" value="ECO:0007669"/>
    <property type="project" value="TreeGrafter"/>
</dbReference>
<accession>A0A835ZDW9</accession>
<gene>
    <name evidence="3" type="ORF">JKP88DRAFT_292744</name>
</gene>
<reference evidence="3" key="1">
    <citation type="submission" date="2021-02" db="EMBL/GenBank/DDBJ databases">
        <title>First Annotated Genome of the Yellow-green Alga Tribonema minus.</title>
        <authorList>
            <person name="Mahan K.M."/>
        </authorList>
    </citation>
    <scope>NUCLEOTIDE SEQUENCE</scope>
    <source>
        <strain evidence="3">UTEX B ZZ1240</strain>
    </source>
</reference>
<dbReference type="PANTHER" id="PTHR15688:SF1">
    <property type="entry name" value="KINETOCHORE-ASSOCIATED PROTEIN 1"/>
    <property type="match status" value="1"/>
</dbReference>
<feature type="domain" description="KNTC1 third ARM-repeats" evidence="2">
    <location>
        <begin position="1452"/>
        <end position="1527"/>
    </location>
</feature>
<sequence>MAPTTKSDSCRKLQSLRASSAQQEGAKGGMTEGADGGRYQLGLLAQAPWSDSAANGQPLVFARRSGEEQRSLERVCVLSGTTAHLLAFDDAEGDNGTVADNQEHTSTTVQLSAAAECGDWDSTASYLVIGDCTGKLHFYLADGTLLFSQPLIKPVSSTALDGTAQASAFHALKFVTPPSSSTAAAAAELVVISKSGQLFHIGNIPLAELDLSKGPDSLRRLRAGLRVNVTTLSTVTDPAQQQQQPPSAISLALSWQPAQTLIYVVSGGISVWSCPRSSAQGIRLADSHAATALGGGGGDSGGGSSSGGGGGGDLFGGGAPSRLALCAGGQWAIVTDTAGGLAWWDARALLQLRRYAWRDRGAVVDCAPLPHGGGAPGPCVAAVFARGALCVLQLLLGGCAVLHSVSAPAATRVVAPSPHHHRFFAVACSGSSGGGGGGGTLSVARAREALPLHRMRALLSRGLLDAALALARAHGMDETELHVAQLAALLQQQQQQTTPEVAGSATAHDDDDDAAAERCTLLPESFYAHLEAALGRIGGGGLARACTLVREGRYPSISDAQRALALVQQLLAVASDATSALRLDVSRTMARLATFALLAAGGGGGGGMQRWQWFMGCDVPGFMADCLQAGNVHAAAVLWRRHAISLPPASASYDDGETATVTVSVTAVDPRVLEEGSRMVRGLPEMLHCIPITAPVRPLAAWLQAEQRRCRRARRGWRRAGAAAAVARSSGGGGTGAPDCGGGGGGGLQGGCNGVSGDDVGGFGELEGLAARLLDLAHLWDAHLLRLPLREYEGLAPEAVVFKALDRVQSPALLPQHVQQHALPLCARYGLSADDVLLAYARKCAAAVAGRSGAVAAERRAAAIARCISAQQARVAAALALARAAACNPDASPELTALVRDAQACAVSGSSSSSGGGGGVEADELAAAAPASGDNARAARAAALAAHGARVAAALQRVPKRDAVAVAQEALLFCLRWLEELEAQAGADGLPPGQISCASGAGGSGSAAAAAAAWTECEAAAVSAAATAADLCAFLRVECAHAAGRARALQVEFGLFPSVRTLSRRADLAWAMLRARLAAAELCWRGSTGSSSSSAQSASGAAAALPAPAKRWEVAPARSLGAQLVGARRLGELLGVKWSRIVRHLAHEATLAGRVQEALDLCSGNLKEGDDSDAALALRETAVALSAYVVAAASGKHGSTGGALPAPALRAAAESVFALRGSAAACSGEELAQTLELLQGSEVVAAVLSRSAVGEASANFNFVLQDFDRLLHGEQKAQHHLNAPALPQQPAPAPLGKGKGKAKAKHVASQLTAAPFGGSSVEDSENHQLNGGFLSTAAAAAGAAHAAAVEGGALHAEWYRGVGMVLPPAQSLALAGAFAMQELRARRCSNGGSSGGGGGGGSEAAALGLTSAAMRLSEFLLGRGAQQLCLRVLAGMSLVPPQALPAFHAALAGLAEKVLSSSSVDATLGLGYMLALPVVDAFQVFRGVMSRPDGDYARRRGLAALGMDLARIWDNPNVLAQCTELERRYFKFTVSVMKLKFTGACSRRLAALGMDLARVWDNPNVLAQCTEPERSKGWQSACKDMVHVWDNPNVLAQCTELEHSAHWMHVLSSLDIPIEWRKFQAPGGGGAAKPAALAERDRYMRGLVQPLLASSGGDLSLALEFCDHFNIEEACPCFLYVEQQLTGGDARYQEHILSVLPDVHCHHLVRLLNHLLTLSEGGILDTDYERLAFAYGLLMERVPQGTPEWQQCDNAQAILTVLRSYRSPLPLDASGAPLPPRPHPPSGEEDPPSKRIPFRPLQQRPMEVLLPQLTPDTVAQLLPLAAPLGLQPGDLYAGLIRSLLGAPAAFDAAMRWLPSIKSMPLACLTAQWVALRVTAPATVDTAAVAAAPAPAEAAAARAAAMELAAMQRAADCARNAARNGTVPALPLLDPRLRARAGVEGEGDVETGCVVKVLADWLAELQLRAVIVEFLGERAVRELAAYLGSSRAFYKLAEQKGYTGQQCEDLRRRLMRGWIMRKGGHGQEGVKGDREGGLDLMGDEGSIFERGEREVRLEADAVAAMQIAFVATVTSSYDADGGSDYIARMNLHSTIEHLLKDYVAPPAAARALPPRCRLRALCAAAVLADGALLAELWGAARGGAAGLKTQTETIVLAAELEAARLPLSLADAEAASGGSGAALAHALLREHGGERGAAAALACALLLRARCADAALWGSALRSAAASAASARELLVGVLPQLSHAGLLSSAEGGGGGGAAAAAAWSAVMRRPVEELLLRQARDLRARALQQKMCCGAGSSSGAAGSGGSGATGSSTWSFGASLFYTNADDAPGGGAVVATDASNNPAVSTSGSSELQLYGWPAAAVMGVLGQVINLLRCCPFPEAADTPWFAQSLAALGAAFHAHAVRAAQCITAPQLRRRALLACLEHGCDAALLLDELAGGSSGGSSGSGGAAACGDAASVFEAVDAAGRHAELQGTRHFEAMARHVAVRGCPREVVRKCLKLKKVEEAAHLCELYYSAQGADSAAAGGDDMGALDRFVHAFGLENVSDSDSDL</sequence>
<dbReference type="InterPro" id="IPR011047">
    <property type="entry name" value="Quinoprotein_ADH-like_sf"/>
</dbReference>
<dbReference type="GO" id="GO:0007094">
    <property type="term" value="P:mitotic spindle assembly checkpoint signaling"/>
    <property type="evidence" value="ECO:0007669"/>
    <property type="project" value="TreeGrafter"/>
</dbReference>
<dbReference type="Proteomes" id="UP000664859">
    <property type="component" value="Unassembled WGS sequence"/>
</dbReference>
<organism evidence="3 4">
    <name type="scientific">Tribonema minus</name>
    <dbReference type="NCBI Taxonomy" id="303371"/>
    <lineage>
        <taxon>Eukaryota</taxon>
        <taxon>Sar</taxon>
        <taxon>Stramenopiles</taxon>
        <taxon>Ochrophyta</taxon>
        <taxon>PX clade</taxon>
        <taxon>Xanthophyceae</taxon>
        <taxon>Tribonematales</taxon>
        <taxon>Tribonemataceae</taxon>
        <taxon>Tribonema</taxon>
    </lineage>
</organism>